<evidence type="ECO:0000313" key="7">
    <source>
        <dbReference type="Proteomes" id="UP000184485"/>
    </source>
</evidence>
<evidence type="ECO:0000256" key="4">
    <source>
        <dbReference type="ARBA" id="ARBA00023163"/>
    </source>
</evidence>
<dbReference type="GO" id="GO:0005829">
    <property type="term" value="C:cytosol"/>
    <property type="evidence" value="ECO:0007669"/>
    <property type="project" value="TreeGrafter"/>
</dbReference>
<dbReference type="Gene3D" id="3.40.190.290">
    <property type="match status" value="1"/>
</dbReference>
<protein>
    <submittedName>
        <fullName evidence="6">DNA-binding transcriptional regulator, LysR family</fullName>
    </submittedName>
</protein>
<dbReference type="PANTHER" id="PTHR30419:SF31">
    <property type="entry name" value="BLR3139 PROTEIN"/>
    <property type="match status" value="1"/>
</dbReference>
<dbReference type="GO" id="GO:0003700">
    <property type="term" value="F:DNA-binding transcription factor activity"/>
    <property type="evidence" value="ECO:0007669"/>
    <property type="project" value="InterPro"/>
</dbReference>
<dbReference type="InterPro" id="IPR036388">
    <property type="entry name" value="WH-like_DNA-bd_sf"/>
</dbReference>
<evidence type="ECO:0000256" key="3">
    <source>
        <dbReference type="ARBA" id="ARBA00023125"/>
    </source>
</evidence>
<dbReference type="SUPFAM" id="SSF53850">
    <property type="entry name" value="Periplasmic binding protein-like II"/>
    <property type="match status" value="1"/>
</dbReference>
<comment type="similarity">
    <text evidence="1">Belongs to the LysR transcriptional regulatory family.</text>
</comment>
<dbReference type="FunFam" id="1.10.10.10:FF:000001">
    <property type="entry name" value="LysR family transcriptional regulator"/>
    <property type="match status" value="1"/>
</dbReference>
<accession>A0A1M5JDV7</accession>
<dbReference type="PANTHER" id="PTHR30419">
    <property type="entry name" value="HTH-TYPE TRANSCRIPTIONAL REGULATOR YBHD"/>
    <property type="match status" value="1"/>
</dbReference>
<name>A0A1M5JDV7_9HYPH</name>
<dbReference type="Proteomes" id="UP000184485">
    <property type="component" value="Unassembled WGS sequence"/>
</dbReference>
<evidence type="ECO:0000259" key="5">
    <source>
        <dbReference type="PROSITE" id="PS50931"/>
    </source>
</evidence>
<dbReference type="PRINTS" id="PR00039">
    <property type="entry name" value="HTHLYSR"/>
</dbReference>
<dbReference type="InterPro" id="IPR036390">
    <property type="entry name" value="WH_DNA-bd_sf"/>
</dbReference>
<dbReference type="RefSeq" id="WP_073056723.1">
    <property type="nucleotide sequence ID" value="NZ_FQUP01000004.1"/>
</dbReference>
<feature type="domain" description="HTH lysR-type" evidence="5">
    <location>
        <begin position="1"/>
        <end position="58"/>
    </location>
</feature>
<proteinExistence type="inferred from homology"/>
<organism evidence="6 7">
    <name type="scientific">Kaistia soli DSM 19436</name>
    <dbReference type="NCBI Taxonomy" id="1122133"/>
    <lineage>
        <taxon>Bacteria</taxon>
        <taxon>Pseudomonadati</taxon>
        <taxon>Pseudomonadota</taxon>
        <taxon>Alphaproteobacteria</taxon>
        <taxon>Hyphomicrobiales</taxon>
        <taxon>Kaistiaceae</taxon>
        <taxon>Kaistia</taxon>
    </lineage>
</organism>
<evidence type="ECO:0000256" key="1">
    <source>
        <dbReference type="ARBA" id="ARBA00009437"/>
    </source>
</evidence>
<reference evidence="6 7" key="1">
    <citation type="submission" date="2016-11" db="EMBL/GenBank/DDBJ databases">
        <authorList>
            <person name="Jaros S."/>
            <person name="Januszkiewicz K."/>
            <person name="Wedrychowicz H."/>
        </authorList>
    </citation>
    <scope>NUCLEOTIDE SEQUENCE [LARGE SCALE GENOMIC DNA]</scope>
    <source>
        <strain evidence="6 7">DSM 19436</strain>
    </source>
</reference>
<keyword evidence="2" id="KW-0805">Transcription regulation</keyword>
<dbReference type="AlphaFoldDB" id="A0A1M5JDV7"/>
<dbReference type="STRING" id="1122133.SAMN02745157_4175"/>
<dbReference type="OrthoDB" id="9811588at2"/>
<dbReference type="Pfam" id="PF03466">
    <property type="entry name" value="LysR_substrate"/>
    <property type="match status" value="1"/>
</dbReference>
<dbReference type="CDD" id="cd08436">
    <property type="entry name" value="PBP2_LTTR_like_3"/>
    <property type="match status" value="1"/>
</dbReference>
<dbReference type="Gene3D" id="1.10.10.10">
    <property type="entry name" value="Winged helix-like DNA-binding domain superfamily/Winged helix DNA-binding domain"/>
    <property type="match status" value="1"/>
</dbReference>
<gene>
    <name evidence="6" type="ORF">SAMN02745157_4175</name>
</gene>
<keyword evidence="3 6" id="KW-0238">DNA-binding</keyword>
<dbReference type="InterPro" id="IPR000847">
    <property type="entry name" value="LysR_HTH_N"/>
</dbReference>
<evidence type="ECO:0000256" key="2">
    <source>
        <dbReference type="ARBA" id="ARBA00023015"/>
    </source>
</evidence>
<sequence>MDLRQLEHFVAVAEDQHFTRAAQRLNIVQSGLSASIRALEAQLGTVLFRRSTRRVDLTTAGAVFLTHAKRVLATAREARQALADVEGLVRGSLSIGLVQSPAPFIDLPDLLARFHAAHPSIEIHLCQAGSEHMTAKLRDGRVDLAFVPFFGEPLEGMAARIVACEAMVLVAAEGHPLARRRNLRISDLAGATFVDFQADWSTRRLVDAAFAEAGVARRIAFEVNDLATLLELVARGLGIALMPQAIAEARAGEAGKLPIAIAALSGESICWELALMHVASEHKDGPSNAAARAFLALVPESHDDEELPVEDVHTVTERETVADMA</sequence>
<dbReference type="SUPFAM" id="SSF46785">
    <property type="entry name" value="Winged helix' DNA-binding domain"/>
    <property type="match status" value="1"/>
</dbReference>
<keyword evidence="7" id="KW-1185">Reference proteome</keyword>
<dbReference type="PROSITE" id="PS50931">
    <property type="entry name" value="HTH_LYSR"/>
    <property type="match status" value="1"/>
</dbReference>
<dbReference type="Pfam" id="PF00126">
    <property type="entry name" value="HTH_1"/>
    <property type="match status" value="1"/>
</dbReference>
<dbReference type="InterPro" id="IPR050950">
    <property type="entry name" value="HTH-type_LysR_regulators"/>
</dbReference>
<dbReference type="EMBL" id="FQUP01000004">
    <property type="protein sequence ID" value="SHG38469.1"/>
    <property type="molecule type" value="Genomic_DNA"/>
</dbReference>
<keyword evidence="4" id="KW-0804">Transcription</keyword>
<dbReference type="InterPro" id="IPR005119">
    <property type="entry name" value="LysR_subst-bd"/>
</dbReference>
<dbReference type="GO" id="GO:0003677">
    <property type="term" value="F:DNA binding"/>
    <property type="evidence" value="ECO:0007669"/>
    <property type="project" value="UniProtKB-KW"/>
</dbReference>
<evidence type="ECO:0000313" key="6">
    <source>
        <dbReference type="EMBL" id="SHG38469.1"/>
    </source>
</evidence>